<reference evidence="2" key="1">
    <citation type="journal article" date="2022" name="Mol. Ecol. Resour.">
        <title>The genomes of chicory, endive, great burdock and yacon provide insights into Asteraceae palaeo-polyploidization history and plant inulin production.</title>
        <authorList>
            <person name="Fan W."/>
            <person name="Wang S."/>
            <person name="Wang H."/>
            <person name="Wang A."/>
            <person name="Jiang F."/>
            <person name="Liu H."/>
            <person name="Zhao H."/>
            <person name="Xu D."/>
            <person name="Zhang Y."/>
        </authorList>
    </citation>
    <scope>NUCLEOTIDE SEQUENCE [LARGE SCALE GENOMIC DNA]</scope>
    <source>
        <strain evidence="2">cv. Punajuju</strain>
    </source>
</reference>
<evidence type="ECO:0000313" key="2">
    <source>
        <dbReference type="Proteomes" id="UP001055811"/>
    </source>
</evidence>
<reference evidence="1 2" key="2">
    <citation type="journal article" date="2022" name="Mol. Ecol. Resour.">
        <title>The genomes of chicory, endive, great burdock and yacon provide insights into Asteraceae paleo-polyploidization history and plant inulin production.</title>
        <authorList>
            <person name="Fan W."/>
            <person name="Wang S."/>
            <person name="Wang H."/>
            <person name="Wang A."/>
            <person name="Jiang F."/>
            <person name="Liu H."/>
            <person name="Zhao H."/>
            <person name="Xu D."/>
            <person name="Zhang Y."/>
        </authorList>
    </citation>
    <scope>NUCLEOTIDE SEQUENCE [LARGE SCALE GENOMIC DNA]</scope>
    <source>
        <strain evidence="2">cv. Punajuju</strain>
        <tissue evidence="1">Leaves</tissue>
    </source>
</reference>
<dbReference type="Proteomes" id="UP001055811">
    <property type="component" value="Linkage Group LG08"/>
</dbReference>
<evidence type="ECO:0000313" key="1">
    <source>
        <dbReference type="EMBL" id="KAI3699714.1"/>
    </source>
</evidence>
<organism evidence="1 2">
    <name type="scientific">Cichorium intybus</name>
    <name type="common">Chicory</name>
    <dbReference type="NCBI Taxonomy" id="13427"/>
    <lineage>
        <taxon>Eukaryota</taxon>
        <taxon>Viridiplantae</taxon>
        <taxon>Streptophyta</taxon>
        <taxon>Embryophyta</taxon>
        <taxon>Tracheophyta</taxon>
        <taxon>Spermatophyta</taxon>
        <taxon>Magnoliopsida</taxon>
        <taxon>eudicotyledons</taxon>
        <taxon>Gunneridae</taxon>
        <taxon>Pentapetalae</taxon>
        <taxon>asterids</taxon>
        <taxon>campanulids</taxon>
        <taxon>Asterales</taxon>
        <taxon>Asteraceae</taxon>
        <taxon>Cichorioideae</taxon>
        <taxon>Cichorieae</taxon>
        <taxon>Cichoriinae</taxon>
        <taxon>Cichorium</taxon>
    </lineage>
</organism>
<gene>
    <name evidence="1" type="ORF">L2E82_44182</name>
</gene>
<keyword evidence="2" id="KW-1185">Reference proteome</keyword>
<proteinExistence type="predicted"/>
<comment type="caution">
    <text evidence="1">The sequence shown here is derived from an EMBL/GenBank/DDBJ whole genome shotgun (WGS) entry which is preliminary data.</text>
</comment>
<name>A0ACB8ZQW3_CICIN</name>
<accession>A0ACB8ZQW3</accession>
<dbReference type="EMBL" id="CM042016">
    <property type="protein sequence ID" value="KAI3699714.1"/>
    <property type="molecule type" value="Genomic_DNA"/>
</dbReference>
<sequence>MLRALEQDENGEWSITIHVGASLPESGYNLTRSLSNQLAIANESLGGGIVVVMAERYKEEIKRYIAKLPASSLLIGCDILLHRHIKKLGKRREPRKKEKKPGSGIEMPRLREAILIQAGVFEKVLTITRVSSSIVKISRNEEPSDRFSASDSHFLIQRFGFGNLDAFNGQHQFQLESNLHPLRCKQLHLRDLRVREIWPMDIGSLGSFSQYNCEGGFRVRNLPLCAVMHWPSSLKRGKEVINVAMSVLPPLCMEMPHDFEDTDEDYSIEPAHQHFHGLLHVGISRRTISNRVLLL</sequence>
<protein>
    <submittedName>
        <fullName evidence="1">Uncharacterized protein</fullName>
    </submittedName>
</protein>